<gene>
    <name evidence="2" type="ORF">FA13DRAFT_1644436</name>
</gene>
<organism evidence="2 3">
    <name type="scientific">Coprinellus micaceus</name>
    <name type="common">Glistening ink-cap mushroom</name>
    <name type="synonym">Coprinus micaceus</name>
    <dbReference type="NCBI Taxonomy" id="71717"/>
    <lineage>
        <taxon>Eukaryota</taxon>
        <taxon>Fungi</taxon>
        <taxon>Dikarya</taxon>
        <taxon>Basidiomycota</taxon>
        <taxon>Agaricomycotina</taxon>
        <taxon>Agaricomycetes</taxon>
        <taxon>Agaricomycetidae</taxon>
        <taxon>Agaricales</taxon>
        <taxon>Agaricineae</taxon>
        <taxon>Psathyrellaceae</taxon>
        <taxon>Coprinellus</taxon>
    </lineage>
</organism>
<reference evidence="2 3" key="1">
    <citation type="journal article" date="2019" name="Nat. Ecol. Evol.">
        <title>Megaphylogeny resolves global patterns of mushroom evolution.</title>
        <authorList>
            <person name="Varga T."/>
            <person name="Krizsan K."/>
            <person name="Foldi C."/>
            <person name="Dima B."/>
            <person name="Sanchez-Garcia M."/>
            <person name="Sanchez-Ramirez S."/>
            <person name="Szollosi G.J."/>
            <person name="Szarkandi J.G."/>
            <person name="Papp V."/>
            <person name="Albert L."/>
            <person name="Andreopoulos W."/>
            <person name="Angelini C."/>
            <person name="Antonin V."/>
            <person name="Barry K.W."/>
            <person name="Bougher N.L."/>
            <person name="Buchanan P."/>
            <person name="Buyck B."/>
            <person name="Bense V."/>
            <person name="Catcheside P."/>
            <person name="Chovatia M."/>
            <person name="Cooper J."/>
            <person name="Damon W."/>
            <person name="Desjardin D."/>
            <person name="Finy P."/>
            <person name="Geml J."/>
            <person name="Haridas S."/>
            <person name="Hughes K."/>
            <person name="Justo A."/>
            <person name="Karasinski D."/>
            <person name="Kautmanova I."/>
            <person name="Kiss B."/>
            <person name="Kocsube S."/>
            <person name="Kotiranta H."/>
            <person name="LaButti K.M."/>
            <person name="Lechner B.E."/>
            <person name="Liimatainen K."/>
            <person name="Lipzen A."/>
            <person name="Lukacs Z."/>
            <person name="Mihaltcheva S."/>
            <person name="Morgado L.N."/>
            <person name="Niskanen T."/>
            <person name="Noordeloos M.E."/>
            <person name="Ohm R.A."/>
            <person name="Ortiz-Santana B."/>
            <person name="Ovrebo C."/>
            <person name="Racz N."/>
            <person name="Riley R."/>
            <person name="Savchenko A."/>
            <person name="Shiryaev A."/>
            <person name="Soop K."/>
            <person name="Spirin V."/>
            <person name="Szebenyi C."/>
            <person name="Tomsovsky M."/>
            <person name="Tulloss R.E."/>
            <person name="Uehling J."/>
            <person name="Grigoriev I.V."/>
            <person name="Vagvolgyi C."/>
            <person name="Papp T."/>
            <person name="Martin F.M."/>
            <person name="Miettinen O."/>
            <person name="Hibbett D.S."/>
            <person name="Nagy L.G."/>
        </authorList>
    </citation>
    <scope>NUCLEOTIDE SEQUENCE [LARGE SCALE GENOMIC DNA]</scope>
    <source>
        <strain evidence="2 3">FP101781</strain>
    </source>
</reference>
<comment type="caution">
    <text evidence="2">The sequence shown here is derived from an EMBL/GenBank/DDBJ whole genome shotgun (WGS) entry which is preliminary data.</text>
</comment>
<feature type="compositionally biased region" description="Low complexity" evidence="1">
    <location>
        <begin position="19"/>
        <end position="29"/>
    </location>
</feature>
<feature type="region of interest" description="Disordered" evidence="1">
    <location>
        <begin position="1"/>
        <end position="30"/>
    </location>
</feature>
<keyword evidence="3" id="KW-1185">Reference proteome</keyword>
<protein>
    <submittedName>
        <fullName evidence="2">Uncharacterized protein</fullName>
    </submittedName>
</protein>
<evidence type="ECO:0000313" key="2">
    <source>
        <dbReference type="EMBL" id="TEB20556.1"/>
    </source>
</evidence>
<dbReference type="OrthoDB" id="3248986at2759"/>
<dbReference type="EMBL" id="QPFP01000136">
    <property type="protein sequence ID" value="TEB20556.1"/>
    <property type="molecule type" value="Genomic_DNA"/>
</dbReference>
<sequence>MGGNNLGGAGDGGNGAGAPGPANVIGGPPLEAQVFPDAAWQRQVVPGYESEEEEEGWFLGDEEERVNEPDLVEPPAYARGKPSHVRMAYLQAALNNVTGNVPVRLTNQNLDSQLNMLAAAGALPDYPPPAWTLETVKRRVGIDPKAWVIKYAACPKCWKLYAPEALETMEGPACTAEDCDGVIYELKAPKKKKRRLFLMIPQVSLIDSIRRMVRRKGYRKKFRDSRNRPTRQNNDPNFVMKDIYDGEMWDSLKTGINWERGDRDSVRDVGRGGGEGENLSSHRYGLHMTVNLDWFGCLENRPHSTGPIYVSFNDLPREERFLQTNVICVAITPGPSEPTSKQLNNVMEPMMCDAAQLKNGVPMKVWNEDETELVDEKVYGDFICNNCDVPGARKISGFAGHSALVHPCPWCRCTLDEVNEPLGYQPEGLVMRHDSEALKQKYLSKSASEGRQKRILDLYGVQWSALDYLPGWRPCKQTALDFMHCIFLGVVAWLFTRVLFAAHLFPGAGGEQSAKKRFERAINSIQWPTHITHLPKNLGENQSLKKADEWCRLLTVTPVVLWLSWKDPDNTIPDTEPAVMPNEIIETEHSCKRYSLYQAILFLCAGVRLLSTKAISMAQAAAGQTYLQNYFTRMLALNVQLSINHHLAMHFAPMIKLFGPVYGWWLFAFERFNGMLKKVKHNGHDRGRIEVTLMRNWVQSHLLYELFLHLPEDATDFERNLIDQIIAREAQRGGMAVEIAIFRAEASVNNVSLPKNIGIKTLDLHRYDIPIEHEGSPPIYEMLLTFVGNLWPDRRFKRQFSLDDGIPFVGRDIVRRLSYFRKDGIRYGAHTNNTTDADTFAFIQRNNARVPVSIEDILLLKIPPVAGQEPLPAHVCLLVRRLKIATGADVQGFIFPWEVYSNMLGIHVALADHYEPYEIISALDIDCPVARIPAQLSSRENFKLSICVSFDHVRTSIRFLTIRVVMY</sequence>
<dbReference type="STRING" id="71717.A0A4Y7SG94"/>
<proteinExistence type="predicted"/>
<evidence type="ECO:0000313" key="3">
    <source>
        <dbReference type="Proteomes" id="UP000298030"/>
    </source>
</evidence>
<dbReference type="Proteomes" id="UP000298030">
    <property type="component" value="Unassembled WGS sequence"/>
</dbReference>
<name>A0A4Y7SG94_COPMI</name>
<dbReference type="PANTHER" id="PTHR46579:SF1">
    <property type="entry name" value="F5_8 TYPE C DOMAIN-CONTAINING PROTEIN"/>
    <property type="match status" value="1"/>
</dbReference>
<accession>A0A4Y7SG94</accession>
<dbReference type="PANTHER" id="PTHR46579">
    <property type="entry name" value="F5/8 TYPE C DOMAIN-CONTAINING PROTEIN-RELATED"/>
    <property type="match status" value="1"/>
</dbReference>
<dbReference type="AlphaFoldDB" id="A0A4Y7SG94"/>
<feature type="compositionally biased region" description="Gly residues" evidence="1">
    <location>
        <begin position="1"/>
        <end position="18"/>
    </location>
</feature>
<evidence type="ECO:0000256" key="1">
    <source>
        <dbReference type="SAM" id="MobiDB-lite"/>
    </source>
</evidence>